<proteinExistence type="predicted"/>
<keyword evidence="2" id="KW-1185">Reference proteome</keyword>
<organism evidence="1 2">
    <name type="scientific">Dendrolimus kikuchii</name>
    <dbReference type="NCBI Taxonomy" id="765133"/>
    <lineage>
        <taxon>Eukaryota</taxon>
        <taxon>Metazoa</taxon>
        <taxon>Ecdysozoa</taxon>
        <taxon>Arthropoda</taxon>
        <taxon>Hexapoda</taxon>
        <taxon>Insecta</taxon>
        <taxon>Pterygota</taxon>
        <taxon>Neoptera</taxon>
        <taxon>Endopterygota</taxon>
        <taxon>Lepidoptera</taxon>
        <taxon>Glossata</taxon>
        <taxon>Ditrysia</taxon>
        <taxon>Bombycoidea</taxon>
        <taxon>Lasiocampidae</taxon>
        <taxon>Dendrolimus</taxon>
    </lineage>
</organism>
<protein>
    <submittedName>
        <fullName evidence="1">Uncharacterized protein</fullName>
    </submittedName>
</protein>
<evidence type="ECO:0000313" key="1">
    <source>
        <dbReference type="EMBL" id="KAJ0172495.1"/>
    </source>
</evidence>
<dbReference type="Proteomes" id="UP000824533">
    <property type="component" value="Linkage Group LG21"/>
</dbReference>
<reference evidence="1 2" key="1">
    <citation type="journal article" date="2021" name="Front. Genet.">
        <title>Chromosome-Level Genome Assembly Reveals Significant Gene Expansion in the Toll and IMD Signaling Pathways of Dendrolimus kikuchii.</title>
        <authorList>
            <person name="Zhou J."/>
            <person name="Wu P."/>
            <person name="Xiong Z."/>
            <person name="Liu N."/>
            <person name="Zhao N."/>
            <person name="Ji M."/>
            <person name="Qiu Y."/>
            <person name="Yang B."/>
        </authorList>
    </citation>
    <scope>NUCLEOTIDE SEQUENCE [LARGE SCALE GENOMIC DNA]</scope>
    <source>
        <strain evidence="1">Ann1</strain>
    </source>
</reference>
<name>A0ACC1CLW9_9NEOP</name>
<evidence type="ECO:0000313" key="2">
    <source>
        <dbReference type="Proteomes" id="UP000824533"/>
    </source>
</evidence>
<accession>A0ACC1CLW9</accession>
<gene>
    <name evidence="1" type="ORF">K1T71_011634</name>
</gene>
<comment type="caution">
    <text evidence="1">The sequence shown here is derived from an EMBL/GenBank/DDBJ whole genome shotgun (WGS) entry which is preliminary data.</text>
</comment>
<sequence>MLNVVTIINITQTLLSASQQDLIFPWSINSSLEAGVDIWSVQIIIPKGSNPYQTFITWYNSLCSAIEQAPYPGLILIEPRLSLVIPISSGGIPGFTVNYFLSFELRTLEGARPTIWNAPNLLVLENPITSAECMDKVREIYSNIERHALFGLTNDAVLKTSSNIASTSEDNPDTDLSENLPLTNSNRTSSCKKASKSRSNFEDYEQKLLSFLNTKENPCEYDEDINFSQMIVPMLRKLNDDQKHFAKVEIMNILQKAKSSIHSKHQFVIKTKITFVIHANVVSAIILYIFPFSTSNHADNATSTTTCVRTCKTNHVFAT</sequence>
<dbReference type="EMBL" id="CM034407">
    <property type="protein sequence ID" value="KAJ0172495.1"/>
    <property type="molecule type" value="Genomic_DNA"/>
</dbReference>